<evidence type="ECO:0000313" key="3">
    <source>
        <dbReference type="Proteomes" id="UP000237968"/>
    </source>
</evidence>
<dbReference type="PANTHER" id="PTHR11735">
    <property type="entry name" value="TRNA N6-ADENOSINE THREONYLCARBAMOYLTRANSFERASE"/>
    <property type="match status" value="1"/>
</dbReference>
<dbReference type="AlphaFoldDB" id="A0A2S9YF70"/>
<dbReference type="Gene3D" id="3.30.420.40">
    <property type="match status" value="2"/>
</dbReference>
<comment type="caution">
    <text evidence="2">The sequence shown here is derived from an EMBL/GenBank/DDBJ whole genome shotgun (WGS) entry which is preliminary data.</text>
</comment>
<gene>
    <name evidence="2" type="primary">tsaB</name>
    <name evidence="2" type="ORF">ENSA5_13410</name>
</gene>
<name>A0A2S9YF70_9BACT</name>
<dbReference type="EMBL" id="PVNK01000071">
    <property type="protein sequence ID" value="PRQ03719.1"/>
    <property type="molecule type" value="Genomic_DNA"/>
</dbReference>
<dbReference type="GO" id="GO:0005829">
    <property type="term" value="C:cytosol"/>
    <property type="evidence" value="ECO:0007669"/>
    <property type="project" value="TreeGrafter"/>
</dbReference>
<sequence length="246" mass="25882">MDAREPPQWMLCLDTSAPRTCVALGRVGGASDELIVEDAREDRANQTSAGLGLRLRRALDEVGIDAAQLRLIACGRGPGTFTGSRVAVATAKGLAIGLGVPIVPVSTLAALAASADHEGRVLALLDARREQVYGAVFEVGETIEAQTDERVTELAELVEAWAPTDDLRALGPGCGPYAEQLPSALRERSTVTPGPTARGLWRAAVSALRAGEAVDAGALAVVYLRQSYAQMGINKPKRPVFKSPFV</sequence>
<dbReference type="OrthoDB" id="9809995at2"/>
<evidence type="ECO:0000259" key="1">
    <source>
        <dbReference type="Pfam" id="PF00814"/>
    </source>
</evidence>
<dbReference type="NCBIfam" id="TIGR03725">
    <property type="entry name" value="T6A_YeaZ"/>
    <property type="match status" value="1"/>
</dbReference>
<dbReference type="GO" id="GO:0002949">
    <property type="term" value="P:tRNA threonylcarbamoyladenosine modification"/>
    <property type="evidence" value="ECO:0007669"/>
    <property type="project" value="InterPro"/>
</dbReference>
<feature type="domain" description="Gcp-like" evidence="1">
    <location>
        <begin position="55"/>
        <end position="159"/>
    </location>
</feature>
<protein>
    <submittedName>
        <fullName evidence="2">tRNA threonylcarbamoyladenosine biosynthesis protein TsaB</fullName>
    </submittedName>
</protein>
<dbReference type="PANTHER" id="PTHR11735:SF11">
    <property type="entry name" value="TRNA THREONYLCARBAMOYLADENOSINE BIOSYNTHESIS PROTEIN TSAB"/>
    <property type="match status" value="1"/>
</dbReference>
<dbReference type="InterPro" id="IPR043129">
    <property type="entry name" value="ATPase_NBD"/>
</dbReference>
<keyword evidence="3" id="KW-1185">Reference proteome</keyword>
<proteinExistence type="predicted"/>
<dbReference type="RefSeq" id="WP_106390820.1">
    <property type="nucleotide sequence ID" value="NZ_PVNK01000071.1"/>
</dbReference>
<accession>A0A2S9YF70</accession>
<dbReference type="InterPro" id="IPR000905">
    <property type="entry name" value="Gcp-like_dom"/>
</dbReference>
<dbReference type="Pfam" id="PF00814">
    <property type="entry name" value="TsaD"/>
    <property type="match status" value="1"/>
</dbReference>
<dbReference type="Proteomes" id="UP000237968">
    <property type="component" value="Unassembled WGS sequence"/>
</dbReference>
<dbReference type="SUPFAM" id="SSF53067">
    <property type="entry name" value="Actin-like ATPase domain"/>
    <property type="match status" value="2"/>
</dbReference>
<reference evidence="2 3" key="1">
    <citation type="submission" date="2018-03" db="EMBL/GenBank/DDBJ databases">
        <title>Draft Genome Sequences of the Obligatory Marine Myxobacteria Enhygromyxa salina SWB005.</title>
        <authorList>
            <person name="Poehlein A."/>
            <person name="Moghaddam J.A."/>
            <person name="Harms H."/>
            <person name="Alanjari M."/>
            <person name="Koenig G.M."/>
            <person name="Daniel R."/>
            <person name="Schaeberle T.F."/>
        </authorList>
    </citation>
    <scope>NUCLEOTIDE SEQUENCE [LARGE SCALE GENOMIC DNA]</scope>
    <source>
        <strain evidence="2 3">SWB005</strain>
    </source>
</reference>
<evidence type="ECO:0000313" key="2">
    <source>
        <dbReference type="EMBL" id="PRQ03719.1"/>
    </source>
</evidence>
<organism evidence="2 3">
    <name type="scientific">Enhygromyxa salina</name>
    <dbReference type="NCBI Taxonomy" id="215803"/>
    <lineage>
        <taxon>Bacteria</taxon>
        <taxon>Pseudomonadati</taxon>
        <taxon>Myxococcota</taxon>
        <taxon>Polyangia</taxon>
        <taxon>Nannocystales</taxon>
        <taxon>Nannocystaceae</taxon>
        <taxon>Enhygromyxa</taxon>
    </lineage>
</organism>
<dbReference type="InterPro" id="IPR022496">
    <property type="entry name" value="T6A_TsaB"/>
</dbReference>